<proteinExistence type="predicted"/>
<sequence length="235" mass="25705">MAPKMDKQIKEDCPAANMSSFNQLGQVVCQLIESVGKPVSYEVVMELMAKMKKRPLTTQERLSVKATLDAGLELGFLQQSRNFYSYCVHPVTRKTEFELEAHQMDASMPPAIETERNQVAASRKGNEGKTADKSTGKSRKLLKRLCSKKKTTAGGLKRLSRKGKTAGKATGGVLKRNASKGKATAGNRKRSCSKGKTTGGDSKRPSRKAKATRGESKCRALDSKRHSRKGKATKK</sequence>
<dbReference type="InterPro" id="IPR031957">
    <property type="entry name" value="DUF4777"/>
</dbReference>
<feature type="compositionally biased region" description="Basic residues" evidence="1">
    <location>
        <begin position="225"/>
        <end position="235"/>
    </location>
</feature>
<feature type="compositionally biased region" description="Basic residues" evidence="1">
    <location>
        <begin position="136"/>
        <end position="151"/>
    </location>
</feature>
<dbReference type="Pfam" id="PF16007">
    <property type="entry name" value="DUF4777"/>
    <property type="match status" value="1"/>
</dbReference>
<feature type="region of interest" description="Disordered" evidence="1">
    <location>
        <begin position="117"/>
        <end position="235"/>
    </location>
</feature>
<feature type="compositionally biased region" description="Basic and acidic residues" evidence="1">
    <location>
        <begin position="212"/>
        <end position="224"/>
    </location>
</feature>
<evidence type="ECO:0000313" key="4">
    <source>
        <dbReference type="Proteomes" id="UP001500889"/>
    </source>
</evidence>
<gene>
    <name evidence="3" type="ORF">DMAD_00239</name>
</gene>
<dbReference type="Proteomes" id="UP001500889">
    <property type="component" value="Chromosome A"/>
</dbReference>
<feature type="compositionally biased region" description="Basic and acidic residues" evidence="1">
    <location>
        <begin position="124"/>
        <end position="135"/>
    </location>
</feature>
<accession>A0AAU9FVP2</accession>
<dbReference type="EMBL" id="AP029266">
    <property type="protein sequence ID" value="BFG00188.1"/>
    <property type="molecule type" value="Genomic_DNA"/>
</dbReference>
<evidence type="ECO:0000256" key="1">
    <source>
        <dbReference type="SAM" id="MobiDB-lite"/>
    </source>
</evidence>
<keyword evidence="4" id="KW-1185">Reference proteome</keyword>
<protein>
    <recommendedName>
        <fullName evidence="2">DUF4777 domain-containing protein</fullName>
    </recommendedName>
</protein>
<evidence type="ECO:0000313" key="3">
    <source>
        <dbReference type="EMBL" id="BFG00188.1"/>
    </source>
</evidence>
<feature type="domain" description="DUF4777" evidence="2">
    <location>
        <begin position="22"/>
        <end position="85"/>
    </location>
</feature>
<dbReference type="AlphaFoldDB" id="A0AAU9FVP2"/>
<reference evidence="3 4" key="1">
    <citation type="submission" date="2024-02" db="EMBL/GenBank/DDBJ databases">
        <title>A chromosome-level genome assembly of Drosophila madeirensis, a fruit fly species endemic to Madeira island.</title>
        <authorList>
            <person name="Tomihara K."/>
            <person name="Llopart A."/>
            <person name="Yamamoto D."/>
        </authorList>
    </citation>
    <scope>NUCLEOTIDE SEQUENCE [LARGE SCALE GENOMIC DNA]</scope>
    <source>
        <strain evidence="3 4">RF1</strain>
    </source>
</reference>
<evidence type="ECO:0000259" key="2">
    <source>
        <dbReference type="Pfam" id="PF16007"/>
    </source>
</evidence>
<organism evidence="3 4">
    <name type="scientific">Drosophila madeirensis</name>
    <name type="common">Fruit fly</name>
    <dbReference type="NCBI Taxonomy" id="30013"/>
    <lineage>
        <taxon>Eukaryota</taxon>
        <taxon>Metazoa</taxon>
        <taxon>Ecdysozoa</taxon>
        <taxon>Arthropoda</taxon>
        <taxon>Hexapoda</taxon>
        <taxon>Insecta</taxon>
        <taxon>Pterygota</taxon>
        <taxon>Neoptera</taxon>
        <taxon>Endopterygota</taxon>
        <taxon>Diptera</taxon>
        <taxon>Brachycera</taxon>
        <taxon>Muscomorpha</taxon>
        <taxon>Ephydroidea</taxon>
        <taxon>Drosophilidae</taxon>
        <taxon>Drosophila</taxon>
        <taxon>Sophophora</taxon>
    </lineage>
</organism>
<name>A0AAU9FVP2_DROMD</name>